<gene>
    <name evidence="9" type="primary">DLG3</name>
</gene>
<evidence type="ECO:0000259" key="7">
    <source>
        <dbReference type="PROSITE" id="PS50052"/>
    </source>
</evidence>
<dbReference type="InterPro" id="IPR001478">
    <property type="entry name" value="PDZ"/>
</dbReference>
<dbReference type="GO" id="GO:0045197">
    <property type="term" value="P:establishment or maintenance of epithelial cell apical/basal polarity"/>
    <property type="evidence" value="ECO:0007669"/>
    <property type="project" value="TreeGrafter"/>
</dbReference>
<name>A0A4W6EY57_LATCA</name>
<dbReference type="FunFam" id="2.30.30.40:FF:000008">
    <property type="entry name" value="Disks large homolog 1 isoform 2"/>
    <property type="match status" value="1"/>
</dbReference>
<dbReference type="Pfam" id="PF10600">
    <property type="entry name" value="PDZ_assoc"/>
    <property type="match status" value="1"/>
</dbReference>
<dbReference type="Ensembl" id="ENSLCAT00010043313.1">
    <property type="protein sequence ID" value="ENSLCAP00010042263.1"/>
    <property type="gene ID" value="ENSLCAG00010017999.1"/>
</dbReference>
<dbReference type="Gene3D" id="3.30.63.10">
    <property type="entry name" value="Guanylate Kinase phosphate binding domain"/>
    <property type="match status" value="1"/>
</dbReference>
<dbReference type="InterPro" id="IPR027417">
    <property type="entry name" value="P-loop_NTPase"/>
</dbReference>
<evidence type="ECO:0000256" key="1">
    <source>
        <dbReference type="ARBA" id="ARBA00004370"/>
    </source>
</evidence>
<evidence type="ECO:0000256" key="5">
    <source>
        <dbReference type="PROSITE-ProRule" id="PRU00192"/>
    </source>
</evidence>
<dbReference type="GO" id="GO:0007268">
    <property type="term" value="P:chemical synaptic transmission"/>
    <property type="evidence" value="ECO:0007669"/>
    <property type="project" value="InterPro"/>
</dbReference>
<dbReference type="PROSITE" id="PS00856">
    <property type="entry name" value="GUANYLATE_KINASE_1"/>
    <property type="match status" value="1"/>
</dbReference>
<organism evidence="9 10">
    <name type="scientific">Lates calcarifer</name>
    <name type="common">Barramundi</name>
    <name type="synonym">Holocentrus calcarifer</name>
    <dbReference type="NCBI Taxonomy" id="8187"/>
    <lineage>
        <taxon>Eukaryota</taxon>
        <taxon>Metazoa</taxon>
        <taxon>Chordata</taxon>
        <taxon>Craniata</taxon>
        <taxon>Vertebrata</taxon>
        <taxon>Euteleostomi</taxon>
        <taxon>Actinopterygii</taxon>
        <taxon>Neopterygii</taxon>
        <taxon>Teleostei</taxon>
        <taxon>Neoteleostei</taxon>
        <taxon>Acanthomorphata</taxon>
        <taxon>Carangaria</taxon>
        <taxon>Carangaria incertae sedis</taxon>
        <taxon>Centropomidae</taxon>
        <taxon>Lates</taxon>
    </lineage>
</organism>
<dbReference type="GO" id="GO:0099072">
    <property type="term" value="P:regulation of postsynaptic membrane neurotransmitter receptor levels"/>
    <property type="evidence" value="ECO:0007669"/>
    <property type="project" value="TreeGrafter"/>
</dbReference>
<reference evidence="10" key="1">
    <citation type="submission" date="2015-09" db="EMBL/GenBank/DDBJ databases">
        <authorList>
            <person name="Sai Rama Sridatta P."/>
        </authorList>
    </citation>
    <scope>NUCLEOTIDE SEQUENCE [LARGE SCALE GENOMIC DNA]</scope>
</reference>
<evidence type="ECO:0000256" key="3">
    <source>
        <dbReference type="ARBA" id="ARBA00022443"/>
    </source>
</evidence>
<dbReference type="GO" id="GO:0043005">
    <property type="term" value="C:neuron projection"/>
    <property type="evidence" value="ECO:0007669"/>
    <property type="project" value="InterPro"/>
</dbReference>
<dbReference type="GO" id="GO:0098839">
    <property type="term" value="C:postsynaptic density membrane"/>
    <property type="evidence" value="ECO:0007669"/>
    <property type="project" value="TreeGrafter"/>
</dbReference>
<dbReference type="InterPro" id="IPR036028">
    <property type="entry name" value="SH3-like_dom_sf"/>
</dbReference>
<comment type="similarity">
    <text evidence="2">Belongs to the MAGUK family.</text>
</comment>
<dbReference type="PANTHER" id="PTHR23119">
    <property type="entry name" value="DISCS LARGE"/>
    <property type="match status" value="1"/>
</dbReference>
<dbReference type="InterPro" id="IPR019583">
    <property type="entry name" value="DLG1-4_PDZ_assoc"/>
</dbReference>
<dbReference type="Pfam" id="PF00018">
    <property type="entry name" value="SH3_1"/>
    <property type="match status" value="1"/>
</dbReference>
<evidence type="ECO:0000256" key="2">
    <source>
        <dbReference type="ARBA" id="ARBA00007014"/>
    </source>
</evidence>
<dbReference type="SMART" id="SM00072">
    <property type="entry name" value="GuKc"/>
    <property type="match status" value="1"/>
</dbReference>
<dbReference type="CDD" id="cd06724">
    <property type="entry name" value="PDZ2_Dlg1-2-4-like"/>
    <property type="match status" value="1"/>
</dbReference>
<dbReference type="FunFam" id="3.40.50.300:FF:001402">
    <property type="entry name" value="Discs, large homolog 3 (Drosophila)"/>
    <property type="match status" value="1"/>
</dbReference>
<dbReference type="GO" id="GO:0098609">
    <property type="term" value="P:cell-cell adhesion"/>
    <property type="evidence" value="ECO:0007669"/>
    <property type="project" value="TreeGrafter"/>
</dbReference>
<evidence type="ECO:0000259" key="6">
    <source>
        <dbReference type="PROSITE" id="PS50002"/>
    </source>
</evidence>
<feature type="domain" description="PDZ" evidence="8">
    <location>
        <begin position="318"/>
        <end position="399"/>
    </location>
</feature>
<feature type="domain" description="Guanylate kinase-like" evidence="7">
    <location>
        <begin position="586"/>
        <end position="761"/>
    </location>
</feature>
<dbReference type="GO" id="GO:0016323">
    <property type="term" value="C:basolateral plasma membrane"/>
    <property type="evidence" value="ECO:0007669"/>
    <property type="project" value="TreeGrafter"/>
</dbReference>
<dbReference type="InterPro" id="IPR016313">
    <property type="entry name" value="DLG1-like"/>
</dbReference>
<dbReference type="GO" id="GO:0019901">
    <property type="term" value="F:protein kinase binding"/>
    <property type="evidence" value="ECO:0007669"/>
    <property type="project" value="TreeGrafter"/>
</dbReference>
<dbReference type="GO" id="GO:0031594">
    <property type="term" value="C:neuromuscular junction"/>
    <property type="evidence" value="ECO:0007669"/>
    <property type="project" value="InterPro"/>
</dbReference>
<dbReference type="CDD" id="cd00071">
    <property type="entry name" value="GMPK"/>
    <property type="match status" value="1"/>
</dbReference>
<dbReference type="FunFam" id="3.30.63.10:FF:000001">
    <property type="entry name" value="Disks large homolog 1 isoform 2"/>
    <property type="match status" value="1"/>
</dbReference>
<dbReference type="InterPro" id="IPR008144">
    <property type="entry name" value="Guanylate_kin-like_dom"/>
</dbReference>
<dbReference type="InterPro" id="IPR001452">
    <property type="entry name" value="SH3_domain"/>
</dbReference>
<evidence type="ECO:0000259" key="8">
    <source>
        <dbReference type="PROSITE" id="PS50106"/>
    </source>
</evidence>
<dbReference type="InterPro" id="IPR050614">
    <property type="entry name" value="Synaptic_Scaffolding_LAP-MAGUK"/>
</dbReference>
<dbReference type="InterPro" id="IPR019590">
    <property type="entry name" value="DLG1_PEST_dom"/>
</dbReference>
<evidence type="ECO:0000313" key="10">
    <source>
        <dbReference type="Proteomes" id="UP000314980"/>
    </source>
</evidence>
<dbReference type="AlphaFoldDB" id="A0A4W6EY57"/>
<dbReference type="PROSITE" id="PS50052">
    <property type="entry name" value="GUANYLATE_KINASE_2"/>
    <property type="match status" value="1"/>
</dbReference>
<feature type="domain" description="PDZ" evidence="8">
    <location>
        <begin position="68"/>
        <end position="155"/>
    </location>
</feature>
<dbReference type="InterPro" id="IPR020590">
    <property type="entry name" value="Guanylate_kinase_CS"/>
</dbReference>
<keyword evidence="10" id="KW-1185">Reference proteome</keyword>
<dbReference type="SUPFAM" id="SSF50156">
    <property type="entry name" value="PDZ domain-like"/>
    <property type="match status" value="3"/>
</dbReference>
<reference evidence="9" key="2">
    <citation type="submission" date="2025-08" db="UniProtKB">
        <authorList>
            <consortium name="Ensembl"/>
        </authorList>
    </citation>
    <scope>IDENTIFICATION</scope>
</reference>
<dbReference type="SUPFAM" id="SSF52540">
    <property type="entry name" value="P-loop containing nucleoside triphosphate hydrolases"/>
    <property type="match status" value="1"/>
</dbReference>
<dbReference type="GO" id="GO:0097120">
    <property type="term" value="P:receptor localization to synapse"/>
    <property type="evidence" value="ECO:0007669"/>
    <property type="project" value="TreeGrafter"/>
</dbReference>
<dbReference type="InterPro" id="IPR035763">
    <property type="entry name" value="DLG3_SH3"/>
</dbReference>
<dbReference type="Pfam" id="PF10608">
    <property type="entry name" value="MAGUK_N_PEST"/>
    <property type="match status" value="1"/>
</dbReference>
<dbReference type="SMART" id="SM00326">
    <property type="entry name" value="SH3"/>
    <property type="match status" value="1"/>
</dbReference>
<dbReference type="GO" id="GO:0043113">
    <property type="term" value="P:receptor clustering"/>
    <property type="evidence" value="ECO:0007669"/>
    <property type="project" value="TreeGrafter"/>
</dbReference>
<dbReference type="Pfam" id="PF00625">
    <property type="entry name" value="Guanylate_kin"/>
    <property type="match status" value="1"/>
</dbReference>
<dbReference type="InterPro" id="IPR008145">
    <property type="entry name" value="GK/Ca_channel_bsu"/>
</dbReference>
<dbReference type="CDD" id="cd06795">
    <property type="entry name" value="PDZ3_Dlg1-2-4-like"/>
    <property type="match status" value="1"/>
</dbReference>
<evidence type="ECO:0000313" key="9">
    <source>
        <dbReference type="Ensembl" id="ENSLCAP00010042263.1"/>
    </source>
</evidence>
<dbReference type="FunFam" id="2.30.42.10:FF:000001">
    <property type="entry name" value="Disks large homolog 1 isoform 2"/>
    <property type="match status" value="1"/>
</dbReference>
<dbReference type="SMART" id="SM00228">
    <property type="entry name" value="PDZ"/>
    <property type="match status" value="3"/>
</dbReference>
<dbReference type="FunFam" id="2.30.42.10:FF:000091">
    <property type="entry name" value="disks large homolog 1 isoform X8"/>
    <property type="match status" value="1"/>
</dbReference>
<dbReference type="Pfam" id="PF00595">
    <property type="entry name" value="PDZ"/>
    <property type="match status" value="3"/>
</dbReference>
<dbReference type="FunFam" id="2.30.42.10:FF:000002">
    <property type="entry name" value="Disks large homolog 4 isoform 2"/>
    <property type="match status" value="1"/>
</dbReference>
<keyword evidence="3 5" id="KW-0728">SH3 domain</keyword>
<dbReference type="PROSITE" id="PS50106">
    <property type="entry name" value="PDZ"/>
    <property type="match status" value="3"/>
</dbReference>
<dbReference type="InterPro" id="IPR036034">
    <property type="entry name" value="PDZ_sf"/>
</dbReference>
<protein>
    <submittedName>
        <fullName evidence="9">Discs large MAGUK scaffold protein 3</fullName>
    </submittedName>
</protein>
<dbReference type="PIRSF" id="PIRSF001741">
    <property type="entry name" value="MAGUK_DLGH"/>
    <property type="match status" value="1"/>
</dbReference>
<dbReference type="FunFam" id="2.30.30.40:FF:000027">
    <property type="entry name" value="Disks large homolog 3 isoform 1"/>
    <property type="match status" value="1"/>
</dbReference>
<dbReference type="CDD" id="cd12029">
    <property type="entry name" value="SH3_DLG3"/>
    <property type="match status" value="1"/>
</dbReference>
<dbReference type="Gene3D" id="2.30.30.40">
    <property type="entry name" value="SH3 Domains"/>
    <property type="match status" value="2"/>
</dbReference>
<dbReference type="SUPFAM" id="SSF50044">
    <property type="entry name" value="SH3-domain"/>
    <property type="match status" value="1"/>
</dbReference>
<dbReference type="CDD" id="cd06723">
    <property type="entry name" value="PDZ1_Dlg1-2-4-like"/>
    <property type="match status" value="1"/>
</dbReference>
<feature type="domain" description="SH3" evidence="6">
    <location>
        <begin position="433"/>
        <end position="503"/>
    </location>
</feature>
<dbReference type="Gene3D" id="3.40.50.300">
    <property type="entry name" value="P-loop containing nucleotide triphosphate hydrolases"/>
    <property type="match status" value="1"/>
</dbReference>
<dbReference type="Proteomes" id="UP000314980">
    <property type="component" value="Unassembled WGS sequence"/>
</dbReference>
<feature type="domain" description="PDZ" evidence="8">
    <location>
        <begin position="163"/>
        <end position="250"/>
    </location>
</feature>
<accession>A0A4W6EY57</accession>
<dbReference type="Gene3D" id="2.30.42.10">
    <property type="match status" value="3"/>
</dbReference>
<proteinExistence type="inferred from homology"/>
<dbReference type="PANTHER" id="PTHR23119:SF28">
    <property type="entry name" value="DISKS LARGE HOMOLOG 3"/>
    <property type="match status" value="1"/>
</dbReference>
<dbReference type="PROSITE" id="PS50002">
    <property type="entry name" value="SH3"/>
    <property type="match status" value="1"/>
</dbReference>
<sequence>MWDKRIVPAAGTQAGLFYEVTAGRLAVAVNKQRPLCLPANPPPIIVNADSLDAGPYVNGSDGMYKYEEIILERGNSGLGFSIAGGIDNPHIPDDPGIFITKIIPGGAAAMDGRLGVNDCVLRVNDVDVSEVVHSRAVEALKEAGPVVRLLVRRRQAPPETILEVNLLKGPKGLGFSIAGGIGNQHIPGDNSIYITKIIEGGAAQKDGRLQTGDRLLAVNNIVLQDVRHEEAVAALKNTSDMVYLKVAKPGPVHLNDMYAPPDYSSTFPTMVDNHVSHNYMGAMEPKPVYPPPQVTPSRYSPVPRHMMGEEDFTREPRKVLLHKGSTGLGFNIVGGEDGEGIFVSFILAGGPADLSGELRRGDRILSVNGVNLRNATHEQAAAALKRAGQTVTIIAQYRPEEYSRFESKIHDLREQMMNSSMSSGSGSLRTSEKRSLYVRALFDYDRTRDSCLPSQGLSFSYGDILHVINASDDEWWQARLVTPHGESEQIGVIPSKKRVEKKERARLKTVKFHARTGMIESNRVIKRKKSFNLSRKFPFYKSKENIVQELVESEREYQLCDRGEGEGQEDTILSYEPVIRQEIHYTRPVIILGPMKDRINDDLISEFPHKFGSCVPHTTRPRRENEMDGQDYHFVASREQMEKDIQDNKFIEAGQFNENLYGTSILSVRTVAERGKHCILDVSGNAIKRLQQAQLYPIAIFIKPKSIEALMEMNKRQTYEQANKVFDKAVKLEQDFGEYFTAIVQGDSLEEIYNKIKLIIEEQSGPYIWIPSSEKL</sequence>
<comment type="subcellular location">
    <subcellularLocation>
        <location evidence="1">Membrane</location>
    </subcellularLocation>
</comment>
<reference evidence="9" key="3">
    <citation type="submission" date="2025-09" db="UniProtKB">
        <authorList>
            <consortium name="Ensembl"/>
        </authorList>
    </citation>
    <scope>IDENTIFICATION</scope>
</reference>
<keyword evidence="4" id="KW-0677">Repeat</keyword>
<dbReference type="GeneTree" id="ENSGT00940000159565"/>
<evidence type="ECO:0000256" key="4">
    <source>
        <dbReference type="ARBA" id="ARBA00022737"/>
    </source>
</evidence>
<dbReference type="GO" id="GO:0035255">
    <property type="term" value="F:ionotropic glutamate receptor binding"/>
    <property type="evidence" value="ECO:0007669"/>
    <property type="project" value="TreeGrafter"/>
</dbReference>